<gene>
    <name evidence="1" type="ORF">QAD02_022728</name>
</gene>
<comment type="caution">
    <text evidence="1">The sequence shown here is derived from an EMBL/GenBank/DDBJ whole genome shotgun (WGS) entry which is preliminary data.</text>
</comment>
<sequence length="115" mass="12579">MATTSTSVNGEQRVTHVVNVPLGAGRTARLVITINMTTVQVPITPGRVEQNNNQYQQIQQQPLPRLVLRGPLEQHQQNVSDVTFVGVKFVDGGFDSNTVNCDNAAHLIVDPKMDC</sequence>
<dbReference type="EMBL" id="CM056741">
    <property type="protein sequence ID" value="KAJ8686934.1"/>
    <property type="molecule type" value="Genomic_DNA"/>
</dbReference>
<reference evidence="1" key="1">
    <citation type="submission" date="2023-04" db="EMBL/GenBank/DDBJ databases">
        <title>A chromosome-level genome assembly of the parasitoid wasp Eretmocerus hayati.</title>
        <authorList>
            <person name="Zhong Y."/>
            <person name="Liu S."/>
            <person name="Liu Y."/>
        </authorList>
    </citation>
    <scope>NUCLEOTIDE SEQUENCE</scope>
    <source>
        <strain evidence="1">ZJU_SS_LIU_2023</strain>
    </source>
</reference>
<evidence type="ECO:0000313" key="1">
    <source>
        <dbReference type="EMBL" id="KAJ8686934.1"/>
    </source>
</evidence>
<accession>A0ACC2PTL0</accession>
<organism evidence="1 2">
    <name type="scientific">Eretmocerus hayati</name>
    <dbReference type="NCBI Taxonomy" id="131215"/>
    <lineage>
        <taxon>Eukaryota</taxon>
        <taxon>Metazoa</taxon>
        <taxon>Ecdysozoa</taxon>
        <taxon>Arthropoda</taxon>
        <taxon>Hexapoda</taxon>
        <taxon>Insecta</taxon>
        <taxon>Pterygota</taxon>
        <taxon>Neoptera</taxon>
        <taxon>Endopterygota</taxon>
        <taxon>Hymenoptera</taxon>
        <taxon>Apocrita</taxon>
        <taxon>Proctotrupomorpha</taxon>
        <taxon>Chalcidoidea</taxon>
        <taxon>Aphelinidae</taxon>
        <taxon>Aphelininae</taxon>
        <taxon>Eretmocerus</taxon>
    </lineage>
</organism>
<evidence type="ECO:0000313" key="2">
    <source>
        <dbReference type="Proteomes" id="UP001239111"/>
    </source>
</evidence>
<proteinExistence type="predicted"/>
<dbReference type="Proteomes" id="UP001239111">
    <property type="component" value="Chromosome 1"/>
</dbReference>
<keyword evidence="2" id="KW-1185">Reference proteome</keyword>
<name>A0ACC2PTL0_9HYME</name>
<protein>
    <submittedName>
        <fullName evidence="1">Uncharacterized protein</fullName>
    </submittedName>
</protein>